<evidence type="ECO:0000313" key="1">
    <source>
        <dbReference type="EMBL" id="MBB6495903.1"/>
    </source>
</evidence>
<comment type="caution">
    <text evidence="1">The sequence shown here is derived from an EMBL/GenBank/DDBJ whole genome shotgun (WGS) entry which is preliminary data.</text>
</comment>
<dbReference type="Proteomes" id="UP000526625">
    <property type="component" value="Unassembled WGS sequence"/>
</dbReference>
<name>A0ABR6R9N7_RHITR</name>
<evidence type="ECO:0000313" key="2">
    <source>
        <dbReference type="Proteomes" id="UP000526625"/>
    </source>
</evidence>
<organism evidence="1 2">
    <name type="scientific">Rhizobium tropici</name>
    <dbReference type="NCBI Taxonomy" id="398"/>
    <lineage>
        <taxon>Bacteria</taxon>
        <taxon>Pseudomonadati</taxon>
        <taxon>Pseudomonadota</taxon>
        <taxon>Alphaproteobacteria</taxon>
        <taxon>Hyphomicrobiales</taxon>
        <taxon>Rhizobiaceae</taxon>
        <taxon>Rhizobium/Agrobacterium group</taxon>
        <taxon>Rhizobium</taxon>
    </lineage>
</organism>
<proteinExistence type="predicted"/>
<keyword evidence="2" id="KW-1185">Reference proteome</keyword>
<accession>A0ABR6R9N7</accession>
<sequence>MNIAAAGNATGRRIRLITIECYVSVRSNSQLIKPA</sequence>
<dbReference type="EMBL" id="JACHBF010000053">
    <property type="protein sequence ID" value="MBB6495903.1"/>
    <property type="molecule type" value="Genomic_DNA"/>
</dbReference>
<protein>
    <submittedName>
        <fullName evidence="1">Uncharacterized protein</fullName>
    </submittedName>
</protein>
<gene>
    <name evidence="1" type="ORF">GGD45_006377</name>
</gene>
<reference evidence="1 2" key="1">
    <citation type="submission" date="2020-08" db="EMBL/GenBank/DDBJ databases">
        <title>Genomic Encyclopedia of Type Strains, Phase IV (KMG-V): Genome sequencing to study the core and pangenomes of soil and plant-associated prokaryotes.</title>
        <authorList>
            <person name="Whitman W."/>
        </authorList>
    </citation>
    <scope>NUCLEOTIDE SEQUENCE [LARGE SCALE GENOMIC DNA]</scope>
    <source>
        <strain evidence="1 2">SEMIA 4059</strain>
    </source>
</reference>